<accession>A0AAW4L2B6</accession>
<feature type="domain" description="NADH:flavin oxidoreductase/NADH oxidase N-terminal" evidence="1">
    <location>
        <begin position="4"/>
        <end position="95"/>
    </location>
</feature>
<dbReference type="Pfam" id="PF00724">
    <property type="entry name" value="Oxidored_FMN"/>
    <property type="match status" value="1"/>
</dbReference>
<reference evidence="2" key="1">
    <citation type="submission" date="2021-05" db="EMBL/GenBank/DDBJ databases">
        <authorList>
            <person name="Stine C."/>
        </authorList>
    </citation>
    <scope>NUCLEOTIDE SEQUENCE</scope>
    <source>
        <strain evidence="2">TDS0091212</strain>
    </source>
</reference>
<dbReference type="EMBL" id="JAHBND010001185">
    <property type="protein sequence ID" value="MBS7676270.1"/>
    <property type="molecule type" value="Genomic_DNA"/>
</dbReference>
<feature type="non-terminal residue" evidence="2">
    <location>
        <position position="96"/>
    </location>
</feature>
<dbReference type="InterPro" id="IPR013785">
    <property type="entry name" value="Aldolase_TIM"/>
</dbReference>
<organism evidence="2 3">
    <name type="scientific">Vibrio cholerae</name>
    <dbReference type="NCBI Taxonomy" id="666"/>
    <lineage>
        <taxon>Bacteria</taxon>
        <taxon>Pseudomonadati</taxon>
        <taxon>Pseudomonadota</taxon>
        <taxon>Gammaproteobacteria</taxon>
        <taxon>Vibrionales</taxon>
        <taxon>Vibrionaceae</taxon>
        <taxon>Vibrio</taxon>
    </lineage>
</organism>
<dbReference type="PANTHER" id="PTHR22893:SF55">
    <property type="entry name" value="OXIDOREDUCTASE-RELATED"/>
    <property type="match status" value="1"/>
</dbReference>
<dbReference type="GO" id="GO:0005829">
    <property type="term" value="C:cytosol"/>
    <property type="evidence" value="ECO:0007669"/>
    <property type="project" value="TreeGrafter"/>
</dbReference>
<reference evidence="2" key="2">
    <citation type="submission" date="2023-08" db="EMBL/GenBank/DDBJ databases">
        <title>Vibrio cholerae Outbreaks in Tanzania Exemplify Founder Flush: Simultaneous Increases in Population Size and Genetic Diversity.</title>
        <authorList>
            <person name="Debes A.K."/>
            <person name="Mohammed A."/>
            <person name="Maseke I."/>
            <person name="Almeida M."/>
            <person name="Li S."/>
            <person name="Matimba H."/>
            <person name="Joachim A."/>
            <person name="Mizinduko M."/>
            <person name="Nyanga S."/>
            <person name="Kelly M."/>
            <person name="Kachwamba Y."/>
            <person name="Schaffer A.M."/>
            <person name="Nyanga A.S."/>
            <person name="Mghamba J."/>
            <person name="Mosha F.S."/>
            <person name="Sack D.A."/>
            <person name="Stine O.C."/>
        </authorList>
    </citation>
    <scope>NUCLEOTIDE SEQUENCE</scope>
    <source>
        <strain evidence="2">TDS0091212</strain>
    </source>
</reference>
<dbReference type="AlphaFoldDB" id="A0AAW4L2B6"/>
<comment type="caution">
    <text evidence="2">The sequence shown here is derived from an EMBL/GenBank/DDBJ whole genome shotgun (WGS) entry which is preliminary data.</text>
</comment>
<dbReference type="Gene3D" id="3.20.20.70">
    <property type="entry name" value="Aldolase class I"/>
    <property type="match status" value="1"/>
</dbReference>
<evidence type="ECO:0000259" key="1">
    <source>
        <dbReference type="Pfam" id="PF00724"/>
    </source>
</evidence>
<evidence type="ECO:0000313" key="3">
    <source>
        <dbReference type="Proteomes" id="UP001196338"/>
    </source>
</evidence>
<gene>
    <name evidence="2" type="ORF">KIN13_23040</name>
</gene>
<protein>
    <recommendedName>
        <fullName evidence="1">NADH:flavin oxidoreductase/NADH oxidase N-terminal domain-containing protein</fullName>
    </recommendedName>
</protein>
<proteinExistence type="predicted"/>
<dbReference type="PANTHER" id="PTHR22893">
    <property type="entry name" value="NADH OXIDOREDUCTASE-RELATED"/>
    <property type="match status" value="1"/>
</dbReference>
<dbReference type="Proteomes" id="UP001196338">
    <property type="component" value="Unassembled WGS sequence"/>
</dbReference>
<evidence type="ECO:0000313" key="2">
    <source>
        <dbReference type="EMBL" id="MBS7676270.1"/>
    </source>
</evidence>
<feature type="non-terminal residue" evidence="2">
    <location>
        <position position="1"/>
    </location>
</feature>
<sequence length="96" mass="10172">PTGVPEENVAAYYRRRAEHDVGLILSEGTAIDRPGARNDPGVPLFHGDQALTGWKQVIDGVHAAGGKMGPQIWHVGSVANMFNDWAPETGIEGPSG</sequence>
<dbReference type="SUPFAM" id="SSF51395">
    <property type="entry name" value="FMN-linked oxidoreductases"/>
    <property type="match status" value="1"/>
</dbReference>
<dbReference type="GO" id="GO:0016491">
    <property type="term" value="F:oxidoreductase activity"/>
    <property type="evidence" value="ECO:0007669"/>
    <property type="project" value="InterPro"/>
</dbReference>
<dbReference type="InterPro" id="IPR045247">
    <property type="entry name" value="Oye-like"/>
</dbReference>
<name>A0AAW4L2B6_VIBCL</name>
<dbReference type="InterPro" id="IPR001155">
    <property type="entry name" value="OxRdtase_FMN_N"/>
</dbReference>
<dbReference type="GO" id="GO:0010181">
    <property type="term" value="F:FMN binding"/>
    <property type="evidence" value="ECO:0007669"/>
    <property type="project" value="InterPro"/>
</dbReference>